<organism evidence="1 2">
    <name type="scientific">Thermohalobacter berrensis</name>
    <dbReference type="NCBI Taxonomy" id="99594"/>
    <lineage>
        <taxon>Bacteria</taxon>
        <taxon>Bacillati</taxon>
        <taxon>Bacillota</taxon>
        <taxon>Tissierellia</taxon>
        <taxon>Tissierellales</taxon>
        <taxon>Thermohalobacteraceae</taxon>
        <taxon>Thermohalobacter</taxon>
    </lineage>
</organism>
<dbReference type="Gene3D" id="2.130.10.10">
    <property type="entry name" value="YVTN repeat-like/Quinoprotein amine dehydrogenase"/>
    <property type="match status" value="2"/>
</dbReference>
<dbReference type="OrthoDB" id="1706639at2"/>
<sequence>MSINKDKLIVANTGSDTLTVIDLKDDYSLETFKLWEMLNSSGIQNLNSSSAIGPYTLAAGNEKNIIYSVNSYDNSVFKINIKDMVIEEVIYIGRSPSHVEIIDGLIFVTNTDSNSVSVIDEENFVILENITVGEKPYDIKADFEEKRVFVANSNEYSISVIYLENNKIEKIRLDSNPLHFFLNSKLLYILSSQVNGMVKSSVSILDLSNNELIKKVYIEGVLVDMTPIDKKDEIFVTNAEDGYLYKIDLIRGKIIDKYHLGGMPSKLLWDGNKLLYIVNSLKNYISLFDCSKGKIMKNIKVGIEPNGLIFL</sequence>
<dbReference type="AlphaFoldDB" id="A0A419T2Z6"/>
<dbReference type="InterPro" id="IPR011964">
    <property type="entry name" value="YVTN_b-propeller_repeat"/>
</dbReference>
<dbReference type="InterPro" id="IPR051200">
    <property type="entry name" value="Host-pathogen_enzymatic-act"/>
</dbReference>
<dbReference type="EMBL" id="MCIB01000015">
    <property type="protein sequence ID" value="RKD31803.1"/>
    <property type="molecule type" value="Genomic_DNA"/>
</dbReference>
<dbReference type="NCBIfam" id="TIGR02276">
    <property type="entry name" value="beta_rpt_yvtn"/>
    <property type="match status" value="1"/>
</dbReference>
<dbReference type="InterPro" id="IPR011045">
    <property type="entry name" value="N2O_reductase_N"/>
</dbReference>
<dbReference type="PANTHER" id="PTHR47197:SF3">
    <property type="entry name" value="DIHYDRO-HEME D1 DEHYDROGENASE"/>
    <property type="match status" value="1"/>
</dbReference>
<dbReference type="SUPFAM" id="SSF50974">
    <property type="entry name" value="Nitrous oxide reductase, N-terminal domain"/>
    <property type="match status" value="1"/>
</dbReference>
<dbReference type="Proteomes" id="UP000284177">
    <property type="component" value="Unassembled WGS sequence"/>
</dbReference>
<protein>
    <recommendedName>
        <fullName evidence="3">YncE family protein</fullName>
    </recommendedName>
</protein>
<proteinExistence type="predicted"/>
<reference evidence="1 2" key="1">
    <citation type="submission" date="2016-08" db="EMBL/GenBank/DDBJ databases">
        <title>Novel Firmicutes and Novel Genomes.</title>
        <authorList>
            <person name="Poppleton D.I."/>
            <person name="Gribaldo S."/>
        </authorList>
    </citation>
    <scope>NUCLEOTIDE SEQUENCE [LARGE SCALE GENOMIC DNA]</scope>
    <source>
        <strain evidence="1 2">CTT3</strain>
    </source>
</reference>
<name>A0A419T2Z6_9FIRM</name>
<dbReference type="InterPro" id="IPR015943">
    <property type="entry name" value="WD40/YVTN_repeat-like_dom_sf"/>
</dbReference>
<evidence type="ECO:0000313" key="1">
    <source>
        <dbReference type="EMBL" id="RKD31803.1"/>
    </source>
</evidence>
<dbReference type="RefSeq" id="WP_120169153.1">
    <property type="nucleotide sequence ID" value="NZ_MCIB01000015.1"/>
</dbReference>
<accession>A0A419T2Z6</accession>
<evidence type="ECO:0008006" key="3">
    <source>
        <dbReference type="Google" id="ProtNLM"/>
    </source>
</evidence>
<dbReference type="PANTHER" id="PTHR47197">
    <property type="entry name" value="PROTEIN NIRF"/>
    <property type="match status" value="1"/>
</dbReference>
<keyword evidence="2" id="KW-1185">Reference proteome</keyword>
<gene>
    <name evidence="1" type="ORF">BET03_12035</name>
</gene>
<evidence type="ECO:0000313" key="2">
    <source>
        <dbReference type="Proteomes" id="UP000284177"/>
    </source>
</evidence>
<comment type="caution">
    <text evidence="1">The sequence shown here is derived from an EMBL/GenBank/DDBJ whole genome shotgun (WGS) entry which is preliminary data.</text>
</comment>